<dbReference type="Gene3D" id="1.10.10.10">
    <property type="entry name" value="Winged helix-like DNA-binding domain superfamily/Winged helix DNA-binding domain"/>
    <property type="match status" value="1"/>
</dbReference>
<keyword evidence="2" id="KW-0238">DNA-binding</keyword>
<dbReference type="PANTHER" id="PTHR44688:SF16">
    <property type="entry name" value="DNA-BINDING TRANSCRIPTIONAL ACTIVATOR DEVR_DOSR"/>
    <property type="match status" value="1"/>
</dbReference>
<dbReference type="InterPro" id="IPR016032">
    <property type="entry name" value="Sig_transdc_resp-reg_C-effctor"/>
</dbReference>
<evidence type="ECO:0000259" key="4">
    <source>
        <dbReference type="PROSITE" id="PS50043"/>
    </source>
</evidence>
<proteinExistence type="predicted"/>
<keyword evidence="3" id="KW-0804">Transcription</keyword>
<evidence type="ECO:0000256" key="3">
    <source>
        <dbReference type="ARBA" id="ARBA00023163"/>
    </source>
</evidence>
<dbReference type="InterPro" id="IPR000792">
    <property type="entry name" value="Tscrpt_reg_LuxR_C"/>
</dbReference>
<dbReference type="SMART" id="SM00421">
    <property type="entry name" value="HTH_LUXR"/>
    <property type="match status" value="1"/>
</dbReference>
<reference evidence="6" key="1">
    <citation type="journal article" date="2019" name="Int. J. Syst. Evol. Microbiol.">
        <title>The Global Catalogue of Microorganisms (GCM) 10K type strain sequencing project: providing services to taxonomists for standard genome sequencing and annotation.</title>
        <authorList>
            <consortium name="The Broad Institute Genomics Platform"/>
            <consortium name="The Broad Institute Genome Sequencing Center for Infectious Disease"/>
            <person name="Wu L."/>
            <person name="Ma J."/>
        </authorList>
    </citation>
    <scope>NUCLEOTIDE SEQUENCE [LARGE SCALE GENOMIC DNA]</scope>
    <source>
        <strain evidence="6">CGMCC 4.7132</strain>
    </source>
</reference>
<keyword evidence="1" id="KW-0805">Transcription regulation</keyword>
<gene>
    <name evidence="5" type="ORF">ACFO60_32015</name>
</gene>
<dbReference type="PANTHER" id="PTHR44688">
    <property type="entry name" value="DNA-BINDING TRANSCRIPTIONAL ACTIVATOR DEVR_DOSR"/>
    <property type="match status" value="1"/>
</dbReference>
<dbReference type="PROSITE" id="PS50043">
    <property type="entry name" value="HTH_LUXR_2"/>
    <property type="match status" value="1"/>
</dbReference>
<dbReference type="Proteomes" id="UP001596004">
    <property type="component" value="Unassembled WGS sequence"/>
</dbReference>
<dbReference type="SUPFAM" id="SSF46894">
    <property type="entry name" value="C-terminal effector domain of the bipartite response regulators"/>
    <property type="match status" value="1"/>
</dbReference>
<evidence type="ECO:0000313" key="6">
    <source>
        <dbReference type="Proteomes" id="UP001596004"/>
    </source>
</evidence>
<dbReference type="InterPro" id="IPR036388">
    <property type="entry name" value="WH-like_DNA-bd_sf"/>
</dbReference>
<organism evidence="5 6">
    <name type="scientific">Sphaerisporangium dianthi</name>
    <dbReference type="NCBI Taxonomy" id="1436120"/>
    <lineage>
        <taxon>Bacteria</taxon>
        <taxon>Bacillati</taxon>
        <taxon>Actinomycetota</taxon>
        <taxon>Actinomycetes</taxon>
        <taxon>Streptosporangiales</taxon>
        <taxon>Streptosporangiaceae</taxon>
        <taxon>Sphaerisporangium</taxon>
    </lineage>
</organism>
<dbReference type="InterPro" id="IPR041664">
    <property type="entry name" value="AAA_16"/>
</dbReference>
<dbReference type="CDD" id="cd06170">
    <property type="entry name" value="LuxR_C_like"/>
    <property type="match status" value="1"/>
</dbReference>
<dbReference type="Pfam" id="PF00196">
    <property type="entry name" value="GerE"/>
    <property type="match status" value="1"/>
</dbReference>
<evidence type="ECO:0000256" key="2">
    <source>
        <dbReference type="ARBA" id="ARBA00023125"/>
    </source>
</evidence>
<name>A0ABV9CQZ2_9ACTN</name>
<comment type="caution">
    <text evidence="5">The sequence shown here is derived from an EMBL/GenBank/DDBJ whole genome shotgun (WGS) entry which is preliminary data.</text>
</comment>
<evidence type="ECO:0000256" key="1">
    <source>
        <dbReference type="ARBA" id="ARBA00023015"/>
    </source>
</evidence>
<protein>
    <submittedName>
        <fullName evidence="5">LuxR C-terminal-related transcriptional regulator</fullName>
    </submittedName>
</protein>
<dbReference type="PRINTS" id="PR00038">
    <property type="entry name" value="HTHLUXR"/>
</dbReference>
<dbReference type="RefSeq" id="WP_380847926.1">
    <property type="nucleotide sequence ID" value="NZ_JBHSFP010000031.1"/>
</dbReference>
<keyword evidence="6" id="KW-1185">Reference proteome</keyword>
<sequence>MPQQRTKRCLFGRSHECDVLDRLLGQVRAGGCATLVMRAEAGGGKTALLDYAAERATGFQRARAGGVETEMELAFAGLQQLCAPMLGLLDRLPARQREALQVAFGHGEGPAPDRFLIGLGLLTLLSEAAAEKPLICLVDDASWLDRASLLCLAFAGRRLMAEQVALVITVREQDAAWELAGLPELKVKGIADNEARLLLDTIIPGRLDQQVRDRLVSESRGNPLALLELPHAMTPEELAGGFGLPNTRPVPLRVEQSYRRRLDALPDDTRLLLLAAAADPLGDVPLLWRTIGRLGIAPSAATPAKAAQLLEIGTRVRFRHPLVRSAVYGSASLSDRQRAHRALAESIDPATAPDRRAWHFGQAASGPDETVAKELTRSAVHAKARGGVAAAAAFLQRATELTPEAGDRGVRALAAAQAKFDAAALDTACELLSVADTCPLDALPHARLERLRAELAFLRGHGPDAPPLLLAAARLLVPLDAAQARDTYLEAILAARYAGNVDGQLLATARAARSAPPPPDPPRSADVLLDGVVTRLTEGYVQAAPLLRRALDMSRKERGDLTPNGLMCTLAAMDLWDDRAWEELAHLQVQLAREAGMLSLLPTTLDFLAELYIQSGDTAECQALLDEASTLVTPHSSQPPILSPIVLAAWQGDQAGTCHLFDKIVGDATARGERVAAMLGEYAKAVLNNGLARYDLALTAARHGGEEAAIILASWSLPELIEAAARSDRPDAGLPALERLSECTSASGTDWALGTEARARALLSKGPQAEALYREAIERLGRTRLSAQLARAQLNFGEWLRRENNRCAAREQLRSAYDFFAHMGAAGFAERARRELLATGETLIVSPAPSADRLTAQEMQIARLAASGSSNPEIAAELFISPRTVEWHLGKVFGKLAITSRRQLSGALPQLTPTPV</sequence>
<dbReference type="Pfam" id="PF13191">
    <property type="entry name" value="AAA_16"/>
    <property type="match status" value="1"/>
</dbReference>
<accession>A0ABV9CQZ2</accession>
<dbReference type="EMBL" id="JBHSFP010000031">
    <property type="protein sequence ID" value="MFC4535413.1"/>
    <property type="molecule type" value="Genomic_DNA"/>
</dbReference>
<feature type="domain" description="HTH luxR-type" evidence="4">
    <location>
        <begin position="847"/>
        <end position="912"/>
    </location>
</feature>
<evidence type="ECO:0000313" key="5">
    <source>
        <dbReference type="EMBL" id="MFC4535413.1"/>
    </source>
</evidence>